<gene>
    <name evidence="2" type="ORF">XB16_1170</name>
</gene>
<evidence type="ECO:0000313" key="2">
    <source>
        <dbReference type="EMBL" id="AVQ11502.1"/>
    </source>
</evidence>
<dbReference type="EMBL" id="CP027843">
    <property type="protein sequence ID" value="AVQ11502.1"/>
    <property type="molecule type" value="Genomic_DNA"/>
</dbReference>
<reference evidence="2 3" key="1">
    <citation type="journal article" date="2015" name="Genome Announc.">
        <title>Draft Genome Sequences of Leptospira santarosai Strains U160, U164, and U233, Isolated from Asymptomatic Cattle.</title>
        <authorList>
            <person name="Kremer F.S."/>
            <person name="Eslabao M.R."/>
            <person name="Provisor M."/>
            <person name="Woloski R.D."/>
            <person name="Ramires O.V."/>
            <person name="Moreno L.Z."/>
            <person name="Moreno A.M."/>
            <person name="Hamond C."/>
            <person name="Lilenbaum W."/>
            <person name="Dellagostin O.A."/>
        </authorList>
    </citation>
    <scope>NUCLEOTIDE SEQUENCE [LARGE SCALE GENOMIC DNA]</scope>
    <source>
        <strain evidence="2 3">U160</strain>
    </source>
</reference>
<accession>A0A0M2X1E6</accession>
<dbReference type="AlphaFoldDB" id="A0A0M2X1E6"/>
<sequence length="189" mass="21105">MKLRTSWKFLISIFLILGMINCSGSKEDNNEEVVSILAIVNATNLQIAGAWTYYNGTPSYAGDEFNTPGTVKSGDLIVTNTYFKQVSVESTGSIYEADIVEYDNTKQVLYVKFTAHPFGGAGKYSAYYWTIFSDNKFYICNDITGNKDSLSEIKTSTQTNDKTNMNSGCYTNNTFTPGTGFIWFRMEGK</sequence>
<keyword evidence="1" id="KW-0732">Signal</keyword>
<proteinExistence type="predicted"/>
<evidence type="ECO:0000313" key="3">
    <source>
        <dbReference type="Proteomes" id="UP000033961"/>
    </source>
</evidence>
<name>A0A0M2X1E6_9LEPT</name>
<organism evidence="2 3">
    <name type="scientific">Leptospira santarosai</name>
    <dbReference type="NCBI Taxonomy" id="28183"/>
    <lineage>
        <taxon>Bacteria</taxon>
        <taxon>Pseudomonadati</taxon>
        <taxon>Spirochaetota</taxon>
        <taxon>Spirochaetia</taxon>
        <taxon>Leptospirales</taxon>
        <taxon>Leptospiraceae</taxon>
        <taxon>Leptospira</taxon>
    </lineage>
</organism>
<dbReference type="NCBIfam" id="NF047669">
    <property type="entry name" value="LIC13354_fam"/>
    <property type="match status" value="1"/>
</dbReference>
<dbReference type="Proteomes" id="UP000033961">
    <property type="component" value="Chromosome I"/>
</dbReference>
<feature type="chain" id="PRO_5030011051" description="Lipoprotein" evidence="1">
    <location>
        <begin position="25"/>
        <end position="189"/>
    </location>
</feature>
<feature type="signal peptide" evidence="1">
    <location>
        <begin position="1"/>
        <end position="24"/>
    </location>
</feature>
<evidence type="ECO:0008006" key="4">
    <source>
        <dbReference type="Google" id="ProtNLM"/>
    </source>
</evidence>
<evidence type="ECO:0000256" key="1">
    <source>
        <dbReference type="SAM" id="SignalP"/>
    </source>
</evidence>
<protein>
    <recommendedName>
        <fullName evidence="4">Lipoprotein</fullName>
    </recommendedName>
</protein>